<accession>A0A6M6JN84</accession>
<dbReference type="Proteomes" id="UP000505377">
    <property type="component" value="Chromosome"/>
</dbReference>
<feature type="compositionally biased region" description="Basic residues" evidence="1">
    <location>
        <begin position="38"/>
        <end position="55"/>
    </location>
</feature>
<name>A0A6M6JN84_9PSEU</name>
<reference evidence="2 3" key="1">
    <citation type="submission" date="2020-05" db="EMBL/GenBank/DDBJ databases">
        <authorList>
            <person name="Mo P."/>
        </authorList>
    </citation>
    <scope>NUCLEOTIDE SEQUENCE [LARGE SCALE GENOMIC DNA]</scope>
    <source>
        <strain evidence="2 3">Gen01</strain>
    </source>
</reference>
<organism evidence="2 3">
    <name type="scientific">Pseudonocardia broussonetiae</name>
    <dbReference type="NCBI Taxonomy" id="2736640"/>
    <lineage>
        <taxon>Bacteria</taxon>
        <taxon>Bacillati</taxon>
        <taxon>Actinomycetota</taxon>
        <taxon>Actinomycetes</taxon>
        <taxon>Pseudonocardiales</taxon>
        <taxon>Pseudonocardiaceae</taxon>
        <taxon>Pseudonocardia</taxon>
    </lineage>
</organism>
<feature type="region of interest" description="Disordered" evidence="1">
    <location>
        <begin position="36"/>
        <end position="91"/>
    </location>
</feature>
<evidence type="ECO:0000313" key="3">
    <source>
        <dbReference type="Proteomes" id="UP000505377"/>
    </source>
</evidence>
<evidence type="ECO:0000313" key="2">
    <source>
        <dbReference type="EMBL" id="QJY47899.1"/>
    </source>
</evidence>
<dbReference type="EMBL" id="CP053564">
    <property type="protein sequence ID" value="QJY47899.1"/>
    <property type="molecule type" value="Genomic_DNA"/>
</dbReference>
<protein>
    <submittedName>
        <fullName evidence="2">Uncharacterized protein</fullName>
    </submittedName>
</protein>
<dbReference type="RefSeq" id="WP_172161016.1">
    <property type="nucleotide sequence ID" value="NZ_CP053564.1"/>
</dbReference>
<feature type="compositionally biased region" description="Basic and acidic residues" evidence="1">
    <location>
        <begin position="81"/>
        <end position="91"/>
    </location>
</feature>
<gene>
    <name evidence="2" type="ORF">HOP40_20585</name>
</gene>
<evidence type="ECO:0000256" key="1">
    <source>
        <dbReference type="SAM" id="MobiDB-lite"/>
    </source>
</evidence>
<proteinExistence type="predicted"/>
<dbReference type="KEGG" id="pbro:HOP40_20585"/>
<keyword evidence="3" id="KW-1185">Reference proteome</keyword>
<dbReference type="AlphaFoldDB" id="A0A6M6JN84"/>
<sequence length="91" mass="9784">MDAALVTVGVNGLQIVQTATDLAVLEPPRLLPGQIGAGRRRCRAGRARRDRRGLRRGGNCAPTAPYGSGPTMPPSWLEPEQADRQTPPRET</sequence>